<dbReference type="InterPro" id="IPR056764">
    <property type="entry name" value="LbH_EIF2B3/5"/>
</dbReference>
<dbReference type="EMBL" id="CADEPM010000004">
    <property type="protein sequence ID" value="CAB3405228.1"/>
    <property type="molecule type" value="Genomic_DNA"/>
</dbReference>
<dbReference type="OrthoDB" id="540503at2759"/>
<name>A0A8S1EZN1_9PELO</name>
<evidence type="ECO:0000256" key="9">
    <source>
        <dbReference type="ARBA" id="ARBA00046432"/>
    </source>
</evidence>
<dbReference type="GO" id="GO:0002183">
    <property type="term" value="P:cytoplasmic translational initiation"/>
    <property type="evidence" value="ECO:0007669"/>
    <property type="project" value="TreeGrafter"/>
</dbReference>
<comment type="function">
    <text evidence="8">Acts as a component of the translation initiation factor 2B (eIF2B) complex, which catalyzes the exchange of GDP for GTP on the eukaryotic initiation factor 2 (eIF2) complex gamma subunit. Its guanine nucleotide exchange factor activity is repressed when bound to eIF2 complex phosphorylated on the alpha subunit, thereby limiting the amount of methionyl-initiator methionine tRNA available to the ribosome and consequently global translation is repressed.</text>
</comment>
<dbReference type="GO" id="GO:0005085">
    <property type="term" value="F:guanyl-nucleotide exchange factor activity"/>
    <property type="evidence" value="ECO:0007669"/>
    <property type="project" value="TreeGrafter"/>
</dbReference>
<evidence type="ECO:0000256" key="6">
    <source>
        <dbReference type="ARBA" id="ARBA00044196"/>
    </source>
</evidence>
<evidence type="ECO:0000313" key="13">
    <source>
        <dbReference type="Proteomes" id="UP000494206"/>
    </source>
</evidence>
<keyword evidence="4" id="KW-0396">Initiation factor</keyword>
<accession>A0A8S1EZN1</accession>
<evidence type="ECO:0000256" key="7">
    <source>
        <dbReference type="ARBA" id="ARBA00044229"/>
    </source>
</evidence>
<dbReference type="InterPro" id="IPR029044">
    <property type="entry name" value="Nucleotide-diphossugar_trans"/>
</dbReference>
<evidence type="ECO:0000259" key="11">
    <source>
        <dbReference type="Pfam" id="PF25084"/>
    </source>
</evidence>
<dbReference type="SUPFAM" id="SSF53448">
    <property type="entry name" value="Nucleotide-diphospho-sugar transferases"/>
    <property type="match status" value="1"/>
</dbReference>
<keyword evidence="5" id="KW-0648">Protein biosynthesis</keyword>
<dbReference type="GO" id="GO:0005829">
    <property type="term" value="C:cytosol"/>
    <property type="evidence" value="ECO:0007669"/>
    <property type="project" value="UniProtKB-SubCell"/>
</dbReference>
<feature type="domain" description="Nucleotidyl transferase" evidence="10">
    <location>
        <begin position="6"/>
        <end position="136"/>
    </location>
</feature>
<comment type="caution">
    <text evidence="12">The sequence shown here is derived from an EMBL/GenBank/DDBJ whole genome shotgun (WGS) entry which is preliminary data.</text>
</comment>
<evidence type="ECO:0000256" key="8">
    <source>
        <dbReference type="ARBA" id="ARBA00045373"/>
    </source>
</evidence>
<protein>
    <recommendedName>
        <fullName evidence="6">Translation initiation factor eIF2B subunit gamma</fullName>
    </recommendedName>
    <alternativeName>
        <fullName evidence="7">eIF2B GDP-GTP exchange factor subunit gamma</fullName>
    </alternativeName>
</protein>
<comment type="subcellular location">
    <subcellularLocation>
        <location evidence="1">Cytoplasm</location>
        <location evidence="1">Cytosol</location>
    </subcellularLocation>
</comment>
<dbReference type="Gene3D" id="3.90.550.10">
    <property type="entry name" value="Spore Coat Polysaccharide Biosynthesis Protein SpsA, Chain A"/>
    <property type="match status" value="1"/>
</dbReference>
<dbReference type="GO" id="GO:0003743">
    <property type="term" value="F:translation initiation factor activity"/>
    <property type="evidence" value="ECO:0007669"/>
    <property type="project" value="UniProtKB-KW"/>
</dbReference>
<dbReference type="GO" id="GO:0005851">
    <property type="term" value="C:eukaryotic translation initiation factor 2B complex"/>
    <property type="evidence" value="ECO:0007669"/>
    <property type="project" value="TreeGrafter"/>
</dbReference>
<dbReference type="Proteomes" id="UP000494206">
    <property type="component" value="Unassembled WGS sequence"/>
</dbReference>
<evidence type="ECO:0000256" key="2">
    <source>
        <dbReference type="ARBA" id="ARBA00007878"/>
    </source>
</evidence>
<dbReference type="PANTHER" id="PTHR45989:SF1">
    <property type="entry name" value="TRANSLATION INITIATION FACTOR EIF-2B SUBUNIT GAMMA"/>
    <property type="match status" value="1"/>
</dbReference>
<keyword evidence="3" id="KW-0963">Cytoplasm</keyword>
<reference evidence="12 13" key="1">
    <citation type="submission" date="2020-04" db="EMBL/GenBank/DDBJ databases">
        <authorList>
            <person name="Laetsch R D."/>
            <person name="Stevens L."/>
            <person name="Kumar S."/>
            <person name="Blaxter L. M."/>
        </authorList>
    </citation>
    <scope>NUCLEOTIDE SEQUENCE [LARGE SCALE GENOMIC DNA]</scope>
</reference>
<evidence type="ECO:0000256" key="4">
    <source>
        <dbReference type="ARBA" id="ARBA00022540"/>
    </source>
</evidence>
<dbReference type="PANTHER" id="PTHR45989">
    <property type="entry name" value="TRANSLATION INITIATION FACTOR EIF-2B SUBUNIT GAMMA"/>
    <property type="match status" value="1"/>
</dbReference>
<dbReference type="CDD" id="cd03356">
    <property type="entry name" value="LbH_G1P_AT_C_like"/>
    <property type="match status" value="1"/>
</dbReference>
<comment type="similarity">
    <text evidence="2">Belongs to the eIF-2B gamma/epsilon subunits family.</text>
</comment>
<evidence type="ECO:0000256" key="5">
    <source>
        <dbReference type="ARBA" id="ARBA00022917"/>
    </source>
</evidence>
<evidence type="ECO:0000256" key="1">
    <source>
        <dbReference type="ARBA" id="ARBA00004514"/>
    </source>
</evidence>
<dbReference type="InterPro" id="IPR005835">
    <property type="entry name" value="NTP_transferase_dom"/>
</dbReference>
<comment type="subunit">
    <text evidence="9">Component of the translation initiation factor 2B (eIF2B) complex which is a heterodecamer of two sets of five different subunits: alpha, beta, gamma, delta and epsilon. Subunits alpha, beta and delta comprise a regulatory subcomplex and subunits epsilon and gamma comprise a catalytic subcomplex. Within the complex, the hexameric regulatory complex resides at the center, with the two heterodimeric catalytic subcomplexes bound on opposite sides.</text>
</comment>
<dbReference type="InterPro" id="IPR051960">
    <property type="entry name" value="eIF2B_gamma"/>
</dbReference>
<evidence type="ECO:0000256" key="3">
    <source>
        <dbReference type="ARBA" id="ARBA00022490"/>
    </source>
</evidence>
<keyword evidence="13" id="KW-1185">Reference proteome</keyword>
<evidence type="ECO:0000313" key="12">
    <source>
        <dbReference type="EMBL" id="CAB3405228.1"/>
    </source>
</evidence>
<sequence length="405" mass="44725">MSDLQGVLFCAGGGTRMSALTDDIPKCLLPVVGVPMFIYPLSSILRAGVRDIKIFVREGCRSALEVEIKKSGLLEKFAANIDYIVVSMNHEDYGTGDLLRQNHSKITRNALIVSCDFVSDASLLPMIEFFRAHRASLVALLDDNCVTTSTPPGPKTKKPKATDLIAIDEKSGRFGYLSVDEDFDGVLHTEKMSELLARVQLSAKFNDCHVYLIRHHELQILNKHKSFSSFKADFVPYLIDQQFEDSSVQCYAYRLPHENGCVTAHANTIGAYFELNKAILKTFARLMPDKGNGKTLNYRHDGIAANESRVENSVQVGEKSIIKRCVILDHCKIGERAKLKESLIFRNVGIGVGASVTNSIVCEGAEIGEHADVTNCIVTKGQKVGARVKLQNEIVEDDDAEWASD</sequence>
<dbReference type="AlphaFoldDB" id="A0A8S1EZN1"/>
<gene>
    <name evidence="12" type="ORF">CBOVIS_LOCUS7453</name>
</gene>
<evidence type="ECO:0000259" key="10">
    <source>
        <dbReference type="Pfam" id="PF00483"/>
    </source>
</evidence>
<organism evidence="12 13">
    <name type="scientific">Caenorhabditis bovis</name>
    <dbReference type="NCBI Taxonomy" id="2654633"/>
    <lineage>
        <taxon>Eukaryota</taxon>
        <taxon>Metazoa</taxon>
        <taxon>Ecdysozoa</taxon>
        <taxon>Nematoda</taxon>
        <taxon>Chromadorea</taxon>
        <taxon>Rhabditida</taxon>
        <taxon>Rhabditina</taxon>
        <taxon>Rhabditomorpha</taxon>
        <taxon>Rhabditoidea</taxon>
        <taxon>Rhabditidae</taxon>
        <taxon>Peloderinae</taxon>
        <taxon>Caenorhabditis</taxon>
    </lineage>
</organism>
<dbReference type="Pfam" id="PF00483">
    <property type="entry name" value="NTP_transferase"/>
    <property type="match status" value="1"/>
</dbReference>
<dbReference type="Gene3D" id="2.160.10.10">
    <property type="entry name" value="Hexapeptide repeat proteins"/>
    <property type="match status" value="2"/>
</dbReference>
<feature type="domain" description="EIF2B subunit epsilon/gamma LbH" evidence="11">
    <location>
        <begin position="304"/>
        <end position="390"/>
    </location>
</feature>
<proteinExistence type="inferred from homology"/>
<dbReference type="Pfam" id="PF25084">
    <property type="entry name" value="LbH_EIF2B"/>
    <property type="match status" value="1"/>
</dbReference>